<dbReference type="EC" id="2.8.1.7" evidence="7"/>
<keyword evidence="3" id="KW-0663">Pyridoxal phosphate</keyword>
<feature type="domain" description="Aminotransferase class V" evidence="6">
    <location>
        <begin position="35"/>
        <end position="425"/>
    </location>
</feature>
<dbReference type="InterPro" id="IPR020578">
    <property type="entry name" value="Aminotrans_V_PyrdxlP_BS"/>
</dbReference>
<dbReference type="Gene3D" id="3.90.1150.10">
    <property type="entry name" value="Aspartate Aminotransferase, domain 1"/>
    <property type="match status" value="1"/>
</dbReference>
<comment type="similarity">
    <text evidence="2">Belongs to the class-V pyridoxal-phosphate-dependent aminotransferase family. Csd subfamily.</text>
</comment>
<dbReference type="PROSITE" id="PS00595">
    <property type="entry name" value="AA_TRANSFER_CLASS_5"/>
    <property type="match status" value="1"/>
</dbReference>
<dbReference type="Pfam" id="PF00266">
    <property type="entry name" value="Aminotran_5"/>
    <property type="match status" value="1"/>
</dbReference>
<dbReference type="STRING" id="588581.Cpap_3965"/>
<evidence type="ECO:0000256" key="2">
    <source>
        <dbReference type="ARBA" id="ARBA00010447"/>
    </source>
</evidence>
<comment type="catalytic activity">
    <reaction evidence="4">
        <text>(sulfur carrier)-H + L-cysteine = (sulfur carrier)-SH + L-alanine</text>
        <dbReference type="Rhea" id="RHEA:43892"/>
        <dbReference type="Rhea" id="RHEA-COMP:14737"/>
        <dbReference type="Rhea" id="RHEA-COMP:14739"/>
        <dbReference type="ChEBI" id="CHEBI:29917"/>
        <dbReference type="ChEBI" id="CHEBI:35235"/>
        <dbReference type="ChEBI" id="CHEBI:57972"/>
        <dbReference type="ChEBI" id="CHEBI:64428"/>
        <dbReference type="EC" id="2.8.1.7"/>
    </reaction>
</comment>
<dbReference type="AlphaFoldDB" id="F1T7T1"/>
<dbReference type="OrthoDB" id="9804366at2"/>
<dbReference type="eggNOG" id="COG0520">
    <property type="taxonomic scope" value="Bacteria"/>
</dbReference>
<evidence type="ECO:0000313" key="8">
    <source>
        <dbReference type="Proteomes" id="UP000003860"/>
    </source>
</evidence>
<dbReference type="PANTHER" id="PTHR43586:SF8">
    <property type="entry name" value="CYSTEINE DESULFURASE 1, CHLOROPLASTIC"/>
    <property type="match status" value="1"/>
</dbReference>
<evidence type="ECO:0000256" key="5">
    <source>
        <dbReference type="RuleBase" id="RU004504"/>
    </source>
</evidence>
<proteinExistence type="inferred from homology"/>
<evidence type="ECO:0000259" key="6">
    <source>
        <dbReference type="Pfam" id="PF00266"/>
    </source>
</evidence>
<name>F1T7T1_9FIRM</name>
<dbReference type="RefSeq" id="WP_004616303.1">
    <property type="nucleotide sequence ID" value="NZ_ACXX02000001.1"/>
</dbReference>
<gene>
    <name evidence="7" type="ORF">Cpap_3965</name>
</gene>
<accession>F1T7T1</accession>
<dbReference type="InterPro" id="IPR000192">
    <property type="entry name" value="Aminotrans_V_dom"/>
</dbReference>
<reference evidence="7" key="2">
    <citation type="submission" date="2011-01" db="EMBL/GenBank/DDBJ databases">
        <title>The Non-contiguous Finished genome of Clostridium papyrosolvens.</title>
        <authorList>
            <person name="Lucas S."/>
            <person name="Copeland A."/>
            <person name="Lapidus A."/>
            <person name="Cheng J.-F."/>
            <person name="Goodwin L."/>
            <person name="Pitluck S."/>
            <person name="Misra M."/>
            <person name="Chertkov O."/>
            <person name="Detter J.C."/>
            <person name="Han C."/>
            <person name="Tapia R."/>
            <person name="Land M."/>
            <person name="Hauser L."/>
            <person name="Kyrpides N."/>
            <person name="Ivanova N."/>
            <person name="Pagani I."/>
            <person name="Mouttaki H."/>
            <person name="He Z."/>
            <person name="Zhou J."/>
            <person name="Hemme C.L."/>
            <person name="Woyke T."/>
        </authorList>
    </citation>
    <scope>NUCLEOTIDE SEQUENCE [LARGE SCALE GENOMIC DNA]</scope>
    <source>
        <strain evidence="7">DSM 2782</strain>
    </source>
</reference>
<keyword evidence="7" id="KW-0808">Transferase</keyword>
<evidence type="ECO:0000256" key="1">
    <source>
        <dbReference type="ARBA" id="ARBA00001933"/>
    </source>
</evidence>
<dbReference type="Proteomes" id="UP000003860">
    <property type="component" value="Unassembled WGS sequence"/>
</dbReference>
<keyword evidence="8" id="KW-1185">Reference proteome</keyword>
<comment type="cofactor">
    <cofactor evidence="1 5">
        <name>pyridoxal 5'-phosphate</name>
        <dbReference type="ChEBI" id="CHEBI:597326"/>
    </cofactor>
</comment>
<dbReference type="InterPro" id="IPR015424">
    <property type="entry name" value="PyrdxlP-dep_Trfase"/>
</dbReference>
<dbReference type="SUPFAM" id="SSF53383">
    <property type="entry name" value="PLP-dependent transferases"/>
    <property type="match status" value="1"/>
</dbReference>
<reference evidence="7" key="1">
    <citation type="submission" date="2009-07" db="EMBL/GenBank/DDBJ databases">
        <authorList>
            <consortium name="US DOE Joint Genome Institute (JGI-PGF)"/>
            <person name="Lucas S."/>
            <person name="Copeland A."/>
            <person name="Lapidus A."/>
            <person name="Glavina del Rio T."/>
            <person name="Tice H."/>
            <person name="Bruce D."/>
            <person name="Goodwin L."/>
            <person name="Pitluck S."/>
            <person name="Larimer F."/>
            <person name="Land M.L."/>
            <person name="Mouttaki H."/>
            <person name="He Z."/>
            <person name="Zhou J."/>
            <person name="Hemme C.L."/>
        </authorList>
    </citation>
    <scope>NUCLEOTIDE SEQUENCE [LARGE SCALE GENOMIC DNA]</scope>
    <source>
        <strain evidence="7">DSM 2782</strain>
    </source>
</reference>
<dbReference type="Gene3D" id="3.40.640.10">
    <property type="entry name" value="Type I PLP-dependent aspartate aminotransferase-like (Major domain)"/>
    <property type="match status" value="1"/>
</dbReference>
<evidence type="ECO:0000256" key="4">
    <source>
        <dbReference type="ARBA" id="ARBA00050776"/>
    </source>
</evidence>
<dbReference type="InterPro" id="IPR015422">
    <property type="entry name" value="PyrdxlP-dep_Trfase_small"/>
</dbReference>
<organism evidence="7 8">
    <name type="scientific">Ruminiclostridium papyrosolvens DSM 2782</name>
    <dbReference type="NCBI Taxonomy" id="588581"/>
    <lineage>
        <taxon>Bacteria</taxon>
        <taxon>Bacillati</taxon>
        <taxon>Bacillota</taxon>
        <taxon>Clostridia</taxon>
        <taxon>Eubacteriales</taxon>
        <taxon>Oscillospiraceae</taxon>
        <taxon>Ruminiclostridium</taxon>
    </lineage>
</organism>
<evidence type="ECO:0000256" key="3">
    <source>
        <dbReference type="ARBA" id="ARBA00022898"/>
    </source>
</evidence>
<comment type="caution">
    <text evidence="7">The sequence shown here is derived from an EMBL/GenBank/DDBJ whole genome shotgun (WGS) entry which is preliminary data.</text>
</comment>
<dbReference type="EMBL" id="ACXX02000001">
    <property type="protein sequence ID" value="EGD49529.1"/>
    <property type="molecule type" value="Genomic_DNA"/>
</dbReference>
<evidence type="ECO:0000313" key="7">
    <source>
        <dbReference type="EMBL" id="EGD49529.1"/>
    </source>
</evidence>
<protein>
    <submittedName>
        <fullName evidence="7">Cysteine desulfurase</fullName>
        <ecNumber evidence="7">2.8.1.7</ecNumber>
    </submittedName>
</protein>
<dbReference type="InterPro" id="IPR015421">
    <property type="entry name" value="PyrdxlP-dep_Trfase_major"/>
</dbReference>
<sequence length="456" mass="51296">MPQNIRYNNMHSYRNLVAGVDTRIPLDNGSYTTGINFDNAATTPPFLSVINEVDSFIPWYSSVHRGKGYKSVVSTNLYEEGRNTIKDFVKADRDNDTVVYTKNTTEAINILACILSQQKNGRDVVLSTWMEHAANDLPWRDKFTVDYIETDDYGRLSMNNLEDKLKKYKDKVRLVTVTGASNVTGYLNDINTIAELAHRHGAEIHVDGAQLVPHLPVEMKPYRTASYIDYMSFSAHKMYAPYGSGALIGPKSAFEKGLPYCQGGSAISLVTHNKIWWEEPPHKDEAGTPNLLGIAAMLSAIKALTSLGMDNIFNHEAALLQYAYEKMKSIPGITFYSHPEIQETIGVIPFNVEGVHHSLMSAILSYEAGIAVRNGFFCAHPYCERLLGYSAQDMEDMMKDPNSIFPGIVRASFGIYNGFYEIDRFIACLNQIVLNKKYYVDKYGNARGRYYIKNEV</sequence>
<dbReference type="GO" id="GO:0031071">
    <property type="term" value="F:cysteine desulfurase activity"/>
    <property type="evidence" value="ECO:0007669"/>
    <property type="project" value="UniProtKB-EC"/>
</dbReference>
<dbReference type="PANTHER" id="PTHR43586">
    <property type="entry name" value="CYSTEINE DESULFURASE"/>
    <property type="match status" value="1"/>
</dbReference>